<sequence>MAWNYGNNSDSDSSDGSSDLESSGFEFDSLSESECEDEEQFQKNNVYKMQQEKYNLFQSQNPEIGYFDVAFDFDGKVCFLFITSFLSFVF</sequence>
<evidence type="ECO:0000313" key="2">
    <source>
        <dbReference type="Proteomes" id="UP000887578"/>
    </source>
</evidence>
<dbReference type="WBParaSite" id="PDA_v2.g23059.t1">
    <property type="protein sequence ID" value="PDA_v2.g23059.t1"/>
    <property type="gene ID" value="PDA_v2.g23059"/>
</dbReference>
<keyword evidence="2" id="KW-1185">Reference proteome</keyword>
<reference evidence="3" key="1">
    <citation type="submission" date="2022-11" db="UniProtKB">
        <authorList>
            <consortium name="WormBaseParasite"/>
        </authorList>
    </citation>
    <scope>IDENTIFICATION</scope>
</reference>
<name>A0A914PW88_9BILA</name>
<accession>A0A914PW88</accession>
<evidence type="ECO:0000313" key="3">
    <source>
        <dbReference type="WBParaSite" id="PDA_v2.g23059.t1"/>
    </source>
</evidence>
<dbReference type="AlphaFoldDB" id="A0A914PW88"/>
<organism evidence="2 3">
    <name type="scientific">Panagrolaimus davidi</name>
    <dbReference type="NCBI Taxonomy" id="227884"/>
    <lineage>
        <taxon>Eukaryota</taxon>
        <taxon>Metazoa</taxon>
        <taxon>Ecdysozoa</taxon>
        <taxon>Nematoda</taxon>
        <taxon>Chromadorea</taxon>
        <taxon>Rhabditida</taxon>
        <taxon>Tylenchina</taxon>
        <taxon>Panagrolaimomorpha</taxon>
        <taxon>Panagrolaimoidea</taxon>
        <taxon>Panagrolaimidae</taxon>
        <taxon>Panagrolaimus</taxon>
    </lineage>
</organism>
<evidence type="ECO:0000256" key="1">
    <source>
        <dbReference type="SAM" id="MobiDB-lite"/>
    </source>
</evidence>
<feature type="region of interest" description="Disordered" evidence="1">
    <location>
        <begin position="1"/>
        <end position="33"/>
    </location>
</feature>
<proteinExistence type="predicted"/>
<protein>
    <submittedName>
        <fullName evidence="3">Uncharacterized protein</fullName>
    </submittedName>
</protein>
<dbReference type="Proteomes" id="UP000887578">
    <property type="component" value="Unplaced"/>
</dbReference>
<feature type="compositionally biased region" description="Low complexity" evidence="1">
    <location>
        <begin position="9"/>
        <end position="28"/>
    </location>
</feature>